<dbReference type="PANTHER" id="PTHR36439">
    <property type="entry name" value="BLL4334 PROTEIN"/>
    <property type="match status" value="1"/>
</dbReference>
<accession>A0A928YQM3</accession>
<dbReference type="Pfam" id="PF08002">
    <property type="entry name" value="DUF1697"/>
    <property type="match status" value="1"/>
</dbReference>
<reference evidence="1" key="1">
    <citation type="submission" date="2018-02" db="EMBL/GenBank/DDBJ databases">
        <authorList>
            <person name="Vasarhelyi B.M."/>
            <person name="Deshmukh S."/>
            <person name="Balint B."/>
            <person name="Kukolya J."/>
        </authorList>
    </citation>
    <scope>NUCLEOTIDE SEQUENCE</scope>
    <source>
        <strain evidence="1">KB22</strain>
    </source>
</reference>
<dbReference type="InterPro" id="IPR012545">
    <property type="entry name" value="DUF1697"/>
</dbReference>
<sequence>MLKTYIIFLRGVNVSGKNLLKMADLQKALSDAGFEHVKTYIQSGNILLDSTYSKTETANRFAQLLEEKFQIKAPLFIYTPEELKKLNDENPFKKDLEPNKVFLAFLDAKPLDELTKKLDAINHGDEQYVLNDKVLYFYLPEGMGKAKLTVNYLEKKLAVLGTARNLNTIEKILSLSAD</sequence>
<dbReference type="AlphaFoldDB" id="A0A928YQM3"/>
<dbReference type="Proteomes" id="UP000616201">
    <property type="component" value="Unassembled WGS sequence"/>
</dbReference>
<dbReference type="EMBL" id="PRDK01000006">
    <property type="protein sequence ID" value="MBE8714401.1"/>
    <property type="molecule type" value="Genomic_DNA"/>
</dbReference>
<evidence type="ECO:0000313" key="2">
    <source>
        <dbReference type="Proteomes" id="UP000616201"/>
    </source>
</evidence>
<name>A0A928YQM3_9SPHI</name>
<organism evidence="1 2">
    <name type="scientific">Sphingobacterium hungaricum</name>
    <dbReference type="NCBI Taxonomy" id="2082723"/>
    <lineage>
        <taxon>Bacteria</taxon>
        <taxon>Pseudomonadati</taxon>
        <taxon>Bacteroidota</taxon>
        <taxon>Sphingobacteriia</taxon>
        <taxon>Sphingobacteriales</taxon>
        <taxon>Sphingobacteriaceae</taxon>
        <taxon>Sphingobacterium</taxon>
    </lineage>
</organism>
<proteinExistence type="predicted"/>
<dbReference type="SUPFAM" id="SSF160379">
    <property type="entry name" value="SP0830-like"/>
    <property type="match status" value="1"/>
</dbReference>
<evidence type="ECO:0008006" key="3">
    <source>
        <dbReference type="Google" id="ProtNLM"/>
    </source>
</evidence>
<dbReference type="RefSeq" id="WP_196936350.1">
    <property type="nucleotide sequence ID" value="NZ_MU158698.1"/>
</dbReference>
<protein>
    <recommendedName>
        <fullName evidence="3">DUF1697 domain-containing protein</fullName>
    </recommendedName>
</protein>
<keyword evidence="2" id="KW-1185">Reference proteome</keyword>
<comment type="caution">
    <text evidence="1">The sequence shown here is derived from an EMBL/GenBank/DDBJ whole genome shotgun (WGS) entry which is preliminary data.</text>
</comment>
<dbReference type="PIRSF" id="PIRSF008502">
    <property type="entry name" value="UCP008502"/>
    <property type="match status" value="1"/>
</dbReference>
<gene>
    <name evidence="1" type="ORF">C4F49_11970</name>
</gene>
<evidence type="ECO:0000313" key="1">
    <source>
        <dbReference type="EMBL" id="MBE8714401.1"/>
    </source>
</evidence>
<dbReference type="Gene3D" id="3.30.70.1280">
    <property type="entry name" value="SP0830-like domains"/>
    <property type="match status" value="1"/>
</dbReference>
<dbReference type="PANTHER" id="PTHR36439:SF1">
    <property type="entry name" value="DUF1697 DOMAIN-CONTAINING PROTEIN"/>
    <property type="match status" value="1"/>
</dbReference>